<sequence length="509" mass="55724">MKLICLIVAALVSIPLHASAGEAIDIKLTSKVAKFPADAPVDLAVTFTNVSKEPVRILGYQTPVVDGIQADIFTVALERKPVDYIGRLYRRDAPSDSDYLTLKPGESISGIASLWDNYDLSVSGTYAVQFKTELLDARMGRGTAVSNVVFLDIEGREPPLDPDDLDDDEPQTKIVSGSNEKWKQCSSSQKNALIDARQHALNYANDSYDYLVAGNPVTRYTQWFGAYDSSRYSTVRENFRKIRNAVDNETFKFYCDCNQSNAYAYVKPRKEYKIHLCSGFWPAPMTGAGSKADTLIHEVSHFRVVAKTDDVQYGYSANLVLASSDPSSAIRNADSYAFFSAATPYNPYNPCAPKVTSHTGAPLTASWDGANCHVMNVPSGLTAFVHNNAYYVNALPGTYCPAPSGWDTANCYILPYPSWSTSYFVWSGNLYLTPGPGNACPAPSTFDGANCFVMPLPWGSTPFKWANNLYITPTPHCVIGGYDGAHCLVGTAPASRTAYLWGSSFYYGH</sequence>
<dbReference type="InterPro" id="IPR050414">
    <property type="entry name" value="Fungal_M35_metalloproteases"/>
</dbReference>
<keyword evidence="4" id="KW-0479">Metal-binding</keyword>
<dbReference type="GO" id="GO:0006508">
    <property type="term" value="P:proteolysis"/>
    <property type="evidence" value="ECO:0007669"/>
    <property type="project" value="UniProtKB-KW"/>
</dbReference>
<dbReference type="InterPro" id="IPR024079">
    <property type="entry name" value="MetalloPept_cat_dom_sf"/>
</dbReference>
<dbReference type="PANTHER" id="PTHR37016:SF3">
    <property type="entry name" value="NEUTRAL PROTEASE 2-RELATED"/>
    <property type="match status" value="1"/>
</dbReference>
<dbReference type="Proteomes" id="UP000537825">
    <property type="component" value="Unassembled WGS sequence"/>
</dbReference>
<dbReference type="SUPFAM" id="SSF55486">
    <property type="entry name" value="Metalloproteases ('zincins'), catalytic domain"/>
    <property type="match status" value="1"/>
</dbReference>
<dbReference type="AlphaFoldDB" id="A0A7X5BNT5"/>
<protein>
    <recommendedName>
        <fullName evidence="9">Lysine-specific metallo-endopeptidase domain-containing protein</fullName>
    </recommendedName>
</protein>
<feature type="signal peptide" evidence="8">
    <location>
        <begin position="1"/>
        <end position="20"/>
    </location>
</feature>
<keyword evidence="7" id="KW-0482">Metalloprotease</keyword>
<dbReference type="Gene3D" id="2.60.40.2970">
    <property type="match status" value="1"/>
</dbReference>
<dbReference type="Gene3D" id="3.40.390.10">
    <property type="entry name" value="Collagenase (Catalytic Domain)"/>
    <property type="match status" value="1"/>
</dbReference>
<dbReference type="Pfam" id="PF14521">
    <property type="entry name" value="Aspzincin_M35"/>
    <property type="match status" value="1"/>
</dbReference>
<dbReference type="GO" id="GO:0046872">
    <property type="term" value="F:metal ion binding"/>
    <property type="evidence" value="ECO:0007669"/>
    <property type="project" value="UniProtKB-KW"/>
</dbReference>
<reference evidence="10 11" key="1">
    <citation type="submission" date="2020-01" db="EMBL/GenBank/DDBJ databases">
        <title>The draft genome sequence of Corallococcus exiguus DSM 14696.</title>
        <authorList>
            <person name="Zhang X."/>
            <person name="Zhu H."/>
        </authorList>
    </citation>
    <scope>NUCLEOTIDE SEQUENCE [LARGE SCALE GENOMIC DNA]</scope>
    <source>
        <strain evidence="10 11">DSM 14696</strain>
    </source>
</reference>
<comment type="caution">
    <text evidence="10">The sequence shown here is derived from an EMBL/GenBank/DDBJ whole genome shotgun (WGS) entry which is preliminary data.</text>
</comment>
<dbReference type="InterPro" id="IPR029463">
    <property type="entry name" value="Lys_MEP"/>
</dbReference>
<name>A0A7X5BNT5_9BACT</name>
<dbReference type="GO" id="GO:0004222">
    <property type="term" value="F:metalloendopeptidase activity"/>
    <property type="evidence" value="ECO:0007669"/>
    <property type="project" value="InterPro"/>
</dbReference>
<organism evidence="10 11">
    <name type="scientific">Corallococcus exiguus</name>
    <dbReference type="NCBI Taxonomy" id="83462"/>
    <lineage>
        <taxon>Bacteria</taxon>
        <taxon>Pseudomonadati</taxon>
        <taxon>Myxococcota</taxon>
        <taxon>Myxococcia</taxon>
        <taxon>Myxococcales</taxon>
        <taxon>Cystobacterineae</taxon>
        <taxon>Myxococcaceae</taxon>
        <taxon>Corallococcus</taxon>
    </lineage>
</organism>
<dbReference type="RefSeq" id="WP_139921699.1">
    <property type="nucleotide sequence ID" value="NZ_CBCSLE010000208.1"/>
</dbReference>
<evidence type="ECO:0000256" key="3">
    <source>
        <dbReference type="ARBA" id="ARBA00022670"/>
    </source>
</evidence>
<dbReference type="PANTHER" id="PTHR37016">
    <property type="match status" value="1"/>
</dbReference>
<comment type="cofactor">
    <cofactor evidence="1">
        <name>Zn(2+)</name>
        <dbReference type="ChEBI" id="CHEBI:29105"/>
    </cofactor>
</comment>
<feature type="domain" description="Lysine-specific metallo-endopeptidase" evidence="9">
    <location>
        <begin position="209"/>
        <end position="341"/>
    </location>
</feature>
<keyword evidence="11" id="KW-1185">Reference proteome</keyword>
<keyword evidence="3" id="KW-0645">Protease</keyword>
<evidence type="ECO:0000256" key="7">
    <source>
        <dbReference type="ARBA" id="ARBA00023049"/>
    </source>
</evidence>
<keyword evidence="8" id="KW-0732">Signal</keyword>
<evidence type="ECO:0000313" key="10">
    <source>
        <dbReference type="EMBL" id="NBC39631.1"/>
    </source>
</evidence>
<keyword evidence="5" id="KW-0378">Hydrolase</keyword>
<dbReference type="EMBL" id="JAAAPK010000002">
    <property type="protein sequence ID" value="NBC39631.1"/>
    <property type="molecule type" value="Genomic_DNA"/>
</dbReference>
<keyword evidence="6" id="KW-0862">Zinc</keyword>
<evidence type="ECO:0000256" key="5">
    <source>
        <dbReference type="ARBA" id="ARBA00022801"/>
    </source>
</evidence>
<gene>
    <name evidence="10" type="ORF">GTZ93_07275</name>
</gene>
<feature type="chain" id="PRO_5030876466" description="Lysine-specific metallo-endopeptidase domain-containing protein" evidence="8">
    <location>
        <begin position="21"/>
        <end position="509"/>
    </location>
</feature>
<evidence type="ECO:0000256" key="4">
    <source>
        <dbReference type="ARBA" id="ARBA00022723"/>
    </source>
</evidence>
<comment type="similarity">
    <text evidence="2">Belongs to the peptidase M35 family.</text>
</comment>
<evidence type="ECO:0000259" key="9">
    <source>
        <dbReference type="SMART" id="SM01351"/>
    </source>
</evidence>
<evidence type="ECO:0000256" key="2">
    <source>
        <dbReference type="ARBA" id="ARBA00010279"/>
    </source>
</evidence>
<evidence type="ECO:0000313" key="11">
    <source>
        <dbReference type="Proteomes" id="UP000537825"/>
    </source>
</evidence>
<dbReference type="SMART" id="SM01351">
    <property type="entry name" value="Aspzincin_M35"/>
    <property type="match status" value="1"/>
</dbReference>
<proteinExistence type="inferred from homology"/>
<evidence type="ECO:0000256" key="8">
    <source>
        <dbReference type="SAM" id="SignalP"/>
    </source>
</evidence>
<accession>A0A7X5BNT5</accession>
<evidence type="ECO:0000256" key="1">
    <source>
        <dbReference type="ARBA" id="ARBA00001947"/>
    </source>
</evidence>
<evidence type="ECO:0000256" key="6">
    <source>
        <dbReference type="ARBA" id="ARBA00022833"/>
    </source>
</evidence>